<comment type="caution">
    <text evidence="1">The sequence shown here is derived from an EMBL/GenBank/DDBJ whole genome shotgun (WGS) entry which is preliminary data.</text>
</comment>
<dbReference type="AlphaFoldDB" id="A0A7X0FB67"/>
<organism evidence="1 2">
    <name type="scientific">Aminobacter aganoensis</name>
    <dbReference type="NCBI Taxonomy" id="83264"/>
    <lineage>
        <taxon>Bacteria</taxon>
        <taxon>Pseudomonadati</taxon>
        <taxon>Pseudomonadota</taxon>
        <taxon>Alphaproteobacteria</taxon>
        <taxon>Hyphomicrobiales</taxon>
        <taxon>Phyllobacteriaceae</taxon>
        <taxon>Aminobacter</taxon>
    </lineage>
</organism>
<gene>
    <name evidence="1" type="ORF">GGR00_004308</name>
</gene>
<dbReference type="RefSeq" id="WP_184700925.1">
    <property type="nucleotide sequence ID" value="NZ_BAABEG010000002.1"/>
</dbReference>
<protein>
    <submittedName>
        <fullName evidence="1">Uncharacterized protein</fullName>
    </submittedName>
</protein>
<proteinExistence type="predicted"/>
<evidence type="ECO:0000313" key="2">
    <source>
        <dbReference type="Proteomes" id="UP000536262"/>
    </source>
</evidence>
<sequence>MTEPVTTSLRQFADHFLAEPEGTRDYAEAAKVLLQAILEGSEDTDWPEEVRHAFFHAVILGELATNTSSQFVARLAEAHSANLSHVMPTVARRLDPFLREAWSQKPLPKSAVLLFLQLRHLLGPWLDQAELSRTHLEALPEFTLADMALPYNSMFDPVSFARNVADVASLKQEDMDRFRLFQVVLFNWITGQDFEIGQGAIDDALAGRGREQDLAAAKSLSHRRARHGNAVSTPRLKLMQAKPYQAFHAAKAVLRGRFKVPGRRKPRVAVCISGQLRGFRKAFPSLQQFLLPGTDHEIFVDTWQDIGRSGAEPFRKVLPFAGVHFAEAYREHCTRVGVEEMRCRYASLFAKLASTGMITAGEVGAFFGTDNVYVEDDKAERFSAFSNSAKMHYKISACASQVEASGKEFDLVLRIRPDKPVTMVGFGWPDVQAVCRTGSLLFADQGFGHQYARLLVGDQMAVGSPQAMRIYASTFEAYPGYAEQGFLQCAPGLHGHSSLAQTCWLNGIDVERLAIRFAPLAETEPLSTRDIMMTIEQDSTGRMDAVDMALMNATRRDLLG</sequence>
<accession>A0A7X0FB67</accession>
<name>A0A7X0FB67_9HYPH</name>
<dbReference type="EMBL" id="JACHOU010000014">
    <property type="protein sequence ID" value="MBB6356496.1"/>
    <property type="molecule type" value="Genomic_DNA"/>
</dbReference>
<dbReference type="Proteomes" id="UP000536262">
    <property type="component" value="Unassembled WGS sequence"/>
</dbReference>
<keyword evidence="2" id="KW-1185">Reference proteome</keyword>
<evidence type="ECO:0000313" key="1">
    <source>
        <dbReference type="EMBL" id="MBB6356496.1"/>
    </source>
</evidence>
<reference evidence="1 2" key="1">
    <citation type="submission" date="2020-08" db="EMBL/GenBank/DDBJ databases">
        <title>Genomic Encyclopedia of Type Strains, Phase IV (KMG-IV): sequencing the most valuable type-strain genomes for metagenomic binning, comparative biology and taxonomic classification.</title>
        <authorList>
            <person name="Goeker M."/>
        </authorList>
    </citation>
    <scope>NUCLEOTIDE SEQUENCE [LARGE SCALE GENOMIC DNA]</scope>
    <source>
        <strain evidence="1 2">DSM 7051</strain>
    </source>
</reference>